<proteinExistence type="predicted"/>
<accession>A0A2N3PIW0</accession>
<dbReference type="Proteomes" id="UP000233350">
    <property type="component" value="Unassembled WGS sequence"/>
</dbReference>
<evidence type="ECO:0000313" key="2">
    <source>
        <dbReference type="EMBL" id="PKT80858.1"/>
    </source>
</evidence>
<evidence type="ECO:0000313" key="3">
    <source>
        <dbReference type="Proteomes" id="UP000233350"/>
    </source>
</evidence>
<dbReference type="STRING" id="556267.HWAG_00099"/>
<keyword evidence="3" id="KW-1185">Reference proteome</keyword>
<feature type="coiled-coil region" evidence="1">
    <location>
        <begin position="169"/>
        <end position="203"/>
    </location>
</feature>
<evidence type="ECO:0000256" key="1">
    <source>
        <dbReference type="SAM" id="Coils"/>
    </source>
</evidence>
<comment type="caution">
    <text evidence="2">The sequence shown here is derived from an EMBL/GenBank/DDBJ whole genome shotgun (WGS) entry which is preliminary data.</text>
</comment>
<keyword evidence="1" id="KW-0175">Coiled coil</keyword>
<sequence length="236" mass="27191">MQNLSALKELTQKLDEIKEAWQIYTIFEEARKKFNEEFDALKKDKEALIESYNTISAKNALLLAQNKELEAKNKVLKENNMALEKSDSNFKNNLQNNLENLESDVVESKDFSSLFEQYESLQEILKTIQEIFTKLPTALEPVAKLEVSYQKHQRLLANPAKDYVPLENAKELLNALINVESKLKTLDLELSKLHIEMRDLLQTPQGLEKQESLQETSKEALEMDSIILDSTNNDKT</sequence>
<name>A0A2N3PIW0_9HELI</name>
<dbReference type="OrthoDB" id="5322116at2"/>
<dbReference type="EMBL" id="MBPK01000040">
    <property type="protein sequence ID" value="PKT80858.1"/>
    <property type="molecule type" value="Genomic_DNA"/>
</dbReference>
<reference evidence="2 3" key="1">
    <citation type="submission" date="2016-07" db="EMBL/GenBank/DDBJ databases">
        <title>Detection of Helicobacter winghamensis from caecal content of red fox (Vulpes vulpes).</title>
        <authorList>
            <person name="Zanoni R.G."/>
            <person name="Florio D."/>
            <person name="Caffara M."/>
            <person name="Renzi M."/>
            <person name="Parisi A."/>
            <person name="Pasquali F."/>
            <person name="Manfreda G."/>
        </authorList>
    </citation>
    <scope>NUCLEOTIDE SEQUENCE [LARGE SCALE GENOMIC DNA]</scope>
    <source>
        <strain evidence="2 3">295_13</strain>
    </source>
</reference>
<dbReference type="AlphaFoldDB" id="A0A2N3PIW0"/>
<feature type="coiled-coil region" evidence="1">
    <location>
        <begin position="31"/>
        <end position="111"/>
    </location>
</feature>
<dbReference type="RefSeq" id="WP_006801791.1">
    <property type="nucleotide sequence ID" value="NZ_CABKOI010000021.1"/>
</dbReference>
<dbReference type="GeneID" id="97289601"/>
<organism evidence="2 3">
    <name type="scientific">Helicobacter winghamensis</name>
    <dbReference type="NCBI Taxonomy" id="157268"/>
    <lineage>
        <taxon>Bacteria</taxon>
        <taxon>Pseudomonadati</taxon>
        <taxon>Campylobacterota</taxon>
        <taxon>Epsilonproteobacteria</taxon>
        <taxon>Campylobacterales</taxon>
        <taxon>Helicobacteraceae</taxon>
        <taxon>Helicobacter</taxon>
    </lineage>
</organism>
<gene>
    <name evidence="2" type="ORF">BCM31_02545</name>
</gene>
<protein>
    <submittedName>
        <fullName evidence="2">Uncharacterized protein</fullName>
    </submittedName>
</protein>